<evidence type="ECO:0000259" key="4">
    <source>
        <dbReference type="PROSITE" id="PS50014"/>
    </source>
</evidence>
<dbReference type="PROSITE" id="PS00633">
    <property type="entry name" value="BROMODOMAIN_1"/>
    <property type="match status" value="1"/>
</dbReference>
<feature type="region of interest" description="Disordered" evidence="3">
    <location>
        <begin position="260"/>
        <end position="302"/>
    </location>
</feature>
<feature type="compositionally biased region" description="Acidic residues" evidence="3">
    <location>
        <begin position="67"/>
        <end position="78"/>
    </location>
</feature>
<evidence type="ECO:0000313" key="5">
    <source>
        <dbReference type="EMBL" id="KAK1320049.1"/>
    </source>
</evidence>
<dbReference type="Proteomes" id="UP001180020">
    <property type="component" value="Unassembled WGS sequence"/>
</dbReference>
<dbReference type="PANTHER" id="PTHR22881">
    <property type="entry name" value="BROMODOMAIN CONTAINING PROTEIN"/>
    <property type="match status" value="1"/>
</dbReference>
<evidence type="ECO:0000313" key="6">
    <source>
        <dbReference type="Proteomes" id="UP001180020"/>
    </source>
</evidence>
<feature type="compositionally biased region" description="Basic and acidic residues" evidence="3">
    <location>
        <begin position="110"/>
        <end position="138"/>
    </location>
</feature>
<keyword evidence="6" id="KW-1185">Reference proteome</keyword>
<dbReference type="InterPro" id="IPR051831">
    <property type="entry name" value="Bromodomain_contain_prot"/>
</dbReference>
<gene>
    <name evidence="5" type="primary">GTE10</name>
    <name evidence="5" type="ORF">QJS10_CPA03g02422</name>
</gene>
<evidence type="ECO:0000256" key="2">
    <source>
        <dbReference type="PROSITE-ProRule" id="PRU00035"/>
    </source>
</evidence>
<dbReference type="InterPro" id="IPR018359">
    <property type="entry name" value="Bromodomain_CS"/>
</dbReference>
<evidence type="ECO:0000256" key="1">
    <source>
        <dbReference type="ARBA" id="ARBA00023117"/>
    </source>
</evidence>
<dbReference type="PANTHER" id="PTHR22881:SF27">
    <property type="entry name" value="BROMODOMAIN CONTAINING 7_9"/>
    <property type="match status" value="1"/>
</dbReference>
<dbReference type="CDD" id="cd04369">
    <property type="entry name" value="Bromodomain"/>
    <property type="match status" value="1"/>
</dbReference>
<evidence type="ECO:0000256" key="3">
    <source>
        <dbReference type="SAM" id="MobiDB-lite"/>
    </source>
</evidence>
<dbReference type="InterPro" id="IPR036427">
    <property type="entry name" value="Bromodomain-like_sf"/>
</dbReference>
<feature type="region of interest" description="Disordered" evidence="3">
    <location>
        <begin position="470"/>
        <end position="580"/>
    </location>
</feature>
<dbReference type="PROSITE" id="PS50014">
    <property type="entry name" value="BROMODOMAIN_2"/>
    <property type="match status" value="1"/>
</dbReference>
<comment type="caution">
    <text evidence="5">The sequence shown here is derived from an EMBL/GenBank/DDBJ whole genome shotgun (WGS) entry which is preliminary data.</text>
</comment>
<dbReference type="Pfam" id="PF00439">
    <property type="entry name" value="Bromodomain"/>
    <property type="match status" value="1"/>
</dbReference>
<feature type="compositionally biased region" description="Basic and acidic residues" evidence="3">
    <location>
        <begin position="511"/>
        <end position="524"/>
    </location>
</feature>
<keyword evidence="1 2" id="KW-0103">Bromodomain</keyword>
<feature type="region of interest" description="Disordered" evidence="3">
    <location>
        <begin position="1"/>
        <end position="161"/>
    </location>
</feature>
<protein>
    <submittedName>
        <fullName evidence="5">Transcription factor GTE10</fullName>
    </submittedName>
</protein>
<organism evidence="5 6">
    <name type="scientific">Acorus calamus</name>
    <name type="common">Sweet flag</name>
    <dbReference type="NCBI Taxonomy" id="4465"/>
    <lineage>
        <taxon>Eukaryota</taxon>
        <taxon>Viridiplantae</taxon>
        <taxon>Streptophyta</taxon>
        <taxon>Embryophyta</taxon>
        <taxon>Tracheophyta</taxon>
        <taxon>Spermatophyta</taxon>
        <taxon>Magnoliopsida</taxon>
        <taxon>Liliopsida</taxon>
        <taxon>Acoraceae</taxon>
        <taxon>Acorus</taxon>
    </lineage>
</organism>
<dbReference type="Gene3D" id="1.20.920.10">
    <property type="entry name" value="Bromodomain-like"/>
    <property type="match status" value="1"/>
</dbReference>
<reference evidence="5" key="1">
    <citation type="journal article" date="2023" name="Nat. Commun.">
        <title>Diploid and tetraploid genomes of Acorus and the evolution of monocots.</title>
        <authorList>
            <person name="Ma L."/>
            <person name="Liu K.W."/>
            <person name="Li Z."/>
            <person name="Hsiao Y.Y."/>
            <person name="Qi Y."/>
            <person name="Fu T."/>
            <person name="Tang G.D."/>
            <person name="Zhang D."/>
            <person name="Sun W.H."/>
            <person name="Liu D.K."/>
            <person name="Li Y."/>
            <person name="Chen G.Z."/>
            <person name="Liu X.D."/>
            <person name="Liao X.Y."/>
            <person name="Jiang Y.T."/>
            <person name="Yu X."/>
            <person name="Hao Y."/>
            <person name="Huang J."/>
            <person name="Zhao X.W."/>
            <person name="Ke S."/>
            <person name="Chen Y.Y."/>
            <person name="Wu W.L."/>
            <person name="Hsu J.L."/>
            <person name="Lin Y.F."/>
            <person name="Huang M.D."/>
            <person name="Li C.Y."/>
            <person name="Huang L."/>
            <person name="Wang Z.W."/>
            <person name="Zhao X."/>
            <person name="Zhong W.Y."/>
            <person name="Peng D.H."/>
            <person name="Ahmad S."/>
            <person name="Lan S."/>
            <person name="Zhang J.S."/>
            <person name="Tsai W.C."/>
            <person name="Van de Peer Y."/>
            <person name="Liu Z.J."/>
        </authorList>
    </citation>
    <scope>NUCLEOTIDE SEQUENCE</scope>
    <source>
        <strain evidence="5">CP</strain>
    </source>
</reference>
<dbReference type="SUPFAM" id="SSF47370">
    <property type="entry name" value="Bromodomain"/>
    <property type="match status" value="1"/>
</dbReference>
<dbReference type="InterPro" id="IPR001487">
    <property type="entry name" value="Bromodomain"/>
</dbReference>
<feature type="compositionally biased region" description="Polar residues" evidence="3">
    <location>
        <begin position="490"/>
        <end position="508"/>
    </location>
</feature>
<dbReference type="AlphaFoldDB" id="A0AAV9F453"/>
<feature type="domain" description="Bromo" evidence="4">
    <location>
        <begin position="174"/>
        <end position="244"/>
    </location>
</feature>
<accession>A0AAV9F453</accession>
<sequence length="727" mass="80524">MGGKAVEKKKKKKGRPSLLDLQKRNLRQQQQQQQELQQKQNPNPYIRNPNPNSTRRSTRRNPNLEPEAAEDDEDDDDEGGSKRREKKLKLVLRLPSGGDRGSDDGGSARSESDGGDDRRTKKRKVGDFGEDHKSERHNSASKATNAHPGEPSNSGPTTPLPDEKLLVFILDRLQKKDTYGVFSDPVDPDELPDYHEVIEHPMDFSTVRKKLSDGAYANLEQFENDVFLISSNAMRYNSPDTIYFRQARGIQELAEKNFENLRQDSDDEEPEPKVVRRGRPPSKNIIKRTVGRPPIDRASSDFSSNATLANAGDNGMWSNSSNDVLRRGAFLDKPGMSDVSTRYGLRNSDPYGWLMDGKPDKNDELTGSGMKGMSMKLEKKNIVIDENRRNTHKLAQQLSSGREPSVLTTFEEEKKQLLPVGFHTEHAYARSLARFVVGLGPTAWNVASRKIQRSLPPGVKFGIGWVGEYEPPPSNSTHTVTLPQPPQPQLEPSCSQIKSPPSSMASHTPKSHKDEGVIPERHELSINPSTAKDIHSSRDTPPPLPTESNGNIRKLNYESGLGPLSSGGSGTRPKTPPQHFQLHQNPLLQTTPINGFNNGFGFNLNQVGNMGGPVGPGLSGCFSRGGETMPTTHSRMLDMVSRGNSSLIHHQLHPSRLEVEKANEPQMRPSTSHHHSQGLWRGLQQKQQQLNPGSAPPDLNVRFQSPSSPTPSSLVVDSQHPDLALQL</sequence>
<feature type="compositionally biased region" description="Basic residues" evidence="3">
    <location>
        <begin position="275"/>
        <end position="290"/>
    </location>
</feature>
<dbReference type="PRINTS" id="PR00503">
    <property type="entry name" value="BROMODOMAIN"/>
</dbReference>
<dbReference type="EMBL" id="JAUJYO010000003">
    <property type="protein sequence ID" value="KAK1320049.1"/>
    <property type="molecule type" value="Genomic_DNA"/>
</dbReference>
<name>A0AAV9F453_ACOCL</name>
<reference evidence="5" key="2">
    <citation type="submission" date="2023-06" db="EMBL/GenBank/DDBJ databases">
        <authorList>
            <person name="Ma L."/>
            <person name="Liu K.-W."/>
            <person name="Li Z."/>
            <person name="Hsiao Y.-Y."/>
            <person name="Qi Y."/>
            <person name="Fu T."/>
            <person name="Tang G."/>
            <person name="Zhang D."/>
            <person name="Sun W.-H."/>
            <person name="Liu D.-K."/>
            <person name="Li Y."/>
            <person name="Chen G.-Z."/>
            <person name="Liu X.-D."/>
            <person name="Liao X.-Y."/>
            <person name="Jiang Y.-T."/>
            <person name="Yu X."/>
            <person name="Hao Y."/>
            <person name="Huang J."/>
            <person name="Zhao X.-W."/>
            <person name="Ke S."/>
            <person name="Chen Y.-Y."/>
            <person name="Wu W.-L."/>
            <person name="Hsu J.-L."/>
            <person name="Lin Y.-F."/>
            <person name="Huang M.-D."/>
            <person name="Li C.-Y."/>
            <person name="Huang L."/>
            <person name="Wang Z.-W."/>
            <person name="Zhao X."/>
            <person name="Zhong W.-Y."/>
            <person name="Peng D.-H."/>
            <person name="Ahmad S."/>
            <person name="Lan S."/>
            <person name="Zhang J.-S."/>
            <person name="Tsai W.-C."/>
            <person name="Van De Peer Y."/>
            <person name="Liu Z.-J."/>
        </authorList>
    </citation>
    <scope>NUCLEOTIDE SEQUENCE</scope>
    <source>
        <strain evidence="5">CP</strain>
        <tissue evidence="5">Leaves</tissue>
    </source>
</reference>
<feature type="compositionally biased region" description="Low complexity" evidence="3">
    <location>
        <begin position="27"/>
        <end position="63"/>
    </location>
</feature>
<feature type="region of interest" description="Disordered" evidence="3">
    <location>
        <begin position="663"/>
        <end position="727"/>
    </location>
</feature>
<dbReference type="SMART" id="SM00297">
    <property type="entry name" value="BROMO"/>
    <property type="match status" value="1"/>
</dbReference>
<proteinExistence type="predicted"/>